<name>A0A9Q0RKJ1_BLOTA</name>
<feature type="compositionally biased region" description="Acidic residues" evidence="7">
    <location>
        <begin position="325"/>
        <end position="350"/>
    </location>
</feature>
<dbReference type="GO" id="GO:0005524">
    <property type="term" value="F:ATP binding"/>
    <property type="evidence" value="ECO:0007669"/>
    <property type="project" value="UniProtKB-KW"/>
</dbReference>
<evidence type="ECO:0000256" key="5">
    <source>
        <dbReference type="ARBA" id="ARBA00023004"/>
    </source>
</evidence>
<feature type="region of interest" description="Disordered" evidence="7">
    <location>
        <begin position="1"/>
        <end position="21"/>
    </location>
</feature>
<dbReference type="PANTHER" id="PTHR23264:SF35">
    <property type="entry name" value="CYTOSOLIC FE-S CLUSTER ASSEMBLY FACTOR NUBP1"/>
    <property type="match status" value="1"/>
</dbReference>
<dbReference type="HAMAP" id="MF_02040">
    <property type="entry name" value="Mrp_NBP35"/>
    <property type="match status" value="1"/>
</dbReference>
<dbReference type="InterPro" id="IPR033756">
    <property type="entry name" value="YlxH/NBP35"/>
</dbReference>
<dbReference type="CDD" id="cd02037">
    <property type="entry name" value="Mrp_NBP35"/>
    <property type="match status" value="1"/>
</dbReference>
<evidence type="ECO:0000313" key="8">
    <source>
        <dbReference type="EMBL" id="KAJ6216386.1"/>
    </source>
</evidence>
<evidence type="ECO:0000256" key="7">
    <source>
        <dbReference type="SAM" id="MobiDB-lite"/>
    </source>
</evidence>
<keyword evidence="3" id="KW-0547">Nucleotide-binding</keyword>
<dbReference type="AlphaFoldDB" id="A0A9Q0RKJ1"/>
<dbReference type="InterPro" id="IPR019591">
    <property type="entry name" value="Mrp/NBP35_ATP-bd"/>
</dbReference>
<dbReference type="SUPFAM" id="SSF52540">
    <property type="entry name" value="P-loop containing nucleoside triphosphate hydrolases"/>
    <property type="match status" value="1"/>
</dbReference>
<feature type="compositionally biased region" description="Polar residues" evidence="7">
    <location>
        <begin position="11"/>
        <end position="20"/>
    </location>
</feature>
<keyword evidence="6" id="KW-0411">Iron-sulfur</keyword>
<dbReference type="FunFam" id="3.40.50.300:FF:001119">
    <property type="entry name" value="Iron-sulfur cluster carrier protein"/>
    <property type="match status" value="1"/>
</dbReference>
<comment type="caution">
    <text evidence="8">The sequence shown here is derived from an EMBL/GenBank/DDBJ whole genome shotgun (WGS) entry which is preliminary data.</text>
</comment>
<gene>
    <name evidence="8" type="ORF">RDWZM_007543</name>
</gene>
<evidence type="ECO:0008006" key="10">
    <source>
        <dbReference type="Google" id="ProtNLM"/>
    </source>
</evidence>
<protein>
    <recommendedName>
        <fullName evidence="10">Cytosolic Fe-S cluster assembly factor NUBP1 homolog</fullName>
    </recommendedName>
</protein>
<reference evidence="8" key="1">
    <citation type="submission" date="2022-12" db="EMBL/GenBank/DDBJ databases">
        <title>Genome assemblies of Blomia tropicalis.</title>
        <authorList>
            <person name="Cui Y."/>
        </authorList>
    </citation>
    <scope>NUCLEOTIDE SEQUENCE</scope>
    <source>
        <tissue evidence="8">Adult mites</tissue>
    </source>
</reference>
<keyword evidence="9" id="KW-1185">Reference proteome</keyword>
<feature type="compositionally biased region" description="Basic and acidic residues" evidence="7">
    <location>
        <begin position="351"/>
        <end position="367"/>
    </location>
</feature>
<dbReference type="GO" id="GO:0005829">
    <property type="term" value="C:cytosol"/>
    <property type="evidence" value="ECO:0007669"/>
    <property type="project" value="TreeGrafter"/>
</dbReference>
<dbReference type="EMBL" id="JAPWDV010000003">
    <property type="protein sequence ID" value="KAJ6216386.1"/>
    <property type="molecule type" value="Genomic_DNA"/>
</dbReference>
<accession>A0A9Q0RKJ1</accession>
<dbReference type="InterPro" id="IPR027417">
    <property type="entry name" value="P-loop_NTPase"/>
</dbReference>
<evidence type="ECO:0000256" key="6">
    <source>
        <dbReference type="ARBA" id="ARBA00023014"/>
    </source>
</evidence>
<keyword evidence="1" id="KW-0004">4Fe-4S</keyword>
<dbReference type="Gene3D" id="3.40.50.300">
    <property type="entry name" value="P-loop containing nucleotide triphosphate hydrolases"/>
    <property type="match status" value="1"/>
</dbReference>
<evidence type="ECO:0000256" key="3">
    <source>
        <dbReference type="ARBA" id="ARBA00022741"/>
    </source>
</evidence>
<keyword evidence="2" id="KW-0479">Metal-binding</keyword>
<keyword evidence="4" id="KW-0067">ATP-binding</keyword>
<evidence type="ECO:0000256" key="4">
    <source>
        <dbReference type="ARBA" id="ARBA00022840"/>
    </source>
</evidence>
<dbReference type="GO" id="GO:0140663">
    <property type="term" value="F:ATP-dependent FeS chaperone activity"/>
    <property type="evidence" value="ECO:0007669"/>
    <property type="project" value="InterPro"/>
</dbReference>
<dbReference type="GO" id="GO:0016226">
    <property type="term" value="P:iron-sulfur cluster assembly"/>
    <property type="evidence" value="ECO:0007669"/>
    <property type="project" value="InterPro"/>
</dbReference>
<feature type="compositionally biased region" description="Basic and acidic residues" evidence="7">
    <location>
        <begin position="374"/>
        <end position="416"/>
    </location>
</feature>
<dbReference type="PANTHER" id="PTHR23264">
    <property type="entry name" value="NUCLEOTIDE-BINDING PROTEIN NBP35 YEAST -RELATED"/>
    <property type="match status" value="1"/>
</dbReference>
<dbReference type="OrthoDB" id="1741334at2759"/>
<dbReference type="Proteomes" id="UP001142055">
    <property type="component" value="Chromosome 3"/>
</dbReference>
<organism evidence="8 9">
    <name type="scientific">Blomia tropicalis</name>
    <name type="common">Mite</name>
    <dbReference type="NCBI Taxonomy" id="40697"/>
    <lineage>
        <taxon>Eukaryota</taxon>
        <taxon>Metazoa</taxon>
        <taxon>Ecdysozoa</taxon>
        <taxon>Arthropoda</taxon>
        <taxon>Chelicerata</taxon>
        <taxon>Arachnida</taxon>
        <taxon>Acari</taxon>
        <taxon>Acariformes</taxon>
        <taxon>Sarcoptiformes</taxon>
        <taxon>Astigmata</taxon>
        <taxon>Glycyphagoidea</taxon>
        <taxon>Echimyopodidae</taxon>
        <taxon>Blomia</taxon>
    </lineage>
</organism>
<evidence type="ECO:0000256" key="1">
    <source>
        <dbReference type="ARBA" id="ARBA00022485"/>
    </source>
</evidence>
<keyword evidence="5" id="KW-0408">Iron</keyword>
<dbReference type="GO" id="GO:0051539">
    <property type="term" value="F:4 iron, 4 sulfur cluster binding"/>
    <property type="evidence" value="ECO:0007669"/>
    <property type="project" value="UniProtKB-KW"/>
</dbReference>
<dbReference type="GO" id="GO:0046872">
    <property type="term" value="F:metal ion binding"/>
    <property type="evidence" value="ECO:0007669"/>
    <property type="project" value="UniProtKB-KW"/>
</dbReference>
<evidence type="ECO:0000313" key="9">
    <source>
        <dbReference type="Proteomes" id="UP001142055"/>
    </source>
</evidence>
<proteinExistence type="inferred from homology"/>
<feature type="region of interest" description="Disordered" evidence="7">
    <location>
        <begin position="325"/>
        <end position="416"/>
    </location>
</feature>
<sequence>MSDEEHCPGVNSEQAGQSSACDGCPNKGLCSSGELRNEEALLELCEISTKLSSIKNIVIIMSGKGGVGKSTISSQLARYVAKSNPDLNIGLLDVDICGPSIPRAMGVMDAEIFNSASGWSPVYVEDNLAVMSCGFLIPTLDEAVIWRGPKKNLIIKQFLVDVDWGELDYLFIDTPPGTSDEHISLVNYLKICENLRGCILVTTPQEIAQMDVRKQMDFCYRVKLRILGIVENMASFKCPNCQNLSYIFKRTKNTTQELLRELETPIIGRIPLDPLVGKVTDEGKTIFDDEDLNEENETVKAFQVVWKNVRGLIEDGELVEVIEEELVEDEEEEVEDEEVEGEEVEGEEVEGEKVEGEKGEGKNVEGKEIEDEIKEPFENDSVKGNGDSEKRVDKEQTMDDQDSERFDSERDEQKVL</sequence>
<dbReference type="OMA" id="KEPFEND"/>
<evidence type="ECO:0000256" key="2">
    <source>
        <dbReference type="ARBA" id="ARBA00022723"/>
    </source>
</evidence>
<dbReference type="Pfam" id="PF10609">
    <property type="entry name" value="ParA"/>
    <property type="match status" value="1"/>
</dbReference>